<keyword evidence="3" id="KW-1185">Reference proteome</keyword>
<proteinExistence type="predicted"/>
<dbReference type="SUPFAM" id="SSF69318">
    <property type="entry name" value="Integrin alpha N-terminal domain"/>
    <property type="match status" value="1"/>
</dbReference>
<feature type="region of interest" description="Disordered" evidence="1">
    <location>
        <begin position="1"/>
        <end position="64"/>
    </location>
</feature>
<comment type="caution">
    <text evidence="2">The sequence shown here is derived from an EMBL/GenBank/DDBJ whole genome shotgun (WGS) entry which is preliminary data.</text>
</comment>
<organism evidence="2 3">
    <name type="scientific">Nakamurella alba</name>
    <dbReference type="NCBI Taxonomy" id="2665158"/>
    <lineage>
        <taxon>Bacteria</taxon>
        <taxon>Bacillati</taxon>
        <taxon>Actinomycetota</taxon>
        <taxon>Actinomycetes</taxon>
        <taxon>Nakamurellales</taxon>
        <taxon>Nakamurellaceae</taxon>
        <taxon>Nakamurella</taxon>
    </lineage>
</organism>
<accession>A0A7K1FMR0</accession>
<sequence length="1041" mass="108182">MTAPGGSGEIGRSAAGPDGGCHPGEVVLRRCRRRRCGRRGAASARRRRSSTPRGAPHVTSRSRPRRALGPILALALLAPLLPVVTATAAGAAPIPTAASAAPGSAVAIPAAGSFTASPQTSISLRDLPAGALPTVSVTGSVSGPHIGKVTAHPDGTGATFTPATAFTKGETVTVSTDAQVAGAENGSYSFTVASPGTHPGITAAGELNTGGATTGPRTQAGTQAIVSQYQTRPDLAAPAVQVNQNPQGTGVAPGYLFATPQGTANSLPGVMMYDNAGALVWFHPVTDKIVGDAEVQNYLGQEVITWFEGTAPYGAGNYRGDYQIYNSAYQSIATVRMGNGYQADIHDMILTEDNTALLMAYNPVLCDNITVTGCKTGATVLDGVIQEVDVATGAVLFEFHSLDHIPTSDTYYPNYLQSNLMDYIHFNSLDIDTDGNIIASARLTSALYKINRTTGDVIWIFGGKSTDFPTVVDDDPEVVATGITGPDYPHDFRVRGTNQYSYFDNGVRRQIAVTSNTSRAAFVTLNPGTGTATYTESLRRANTYGPTQGKNQDVGSGLASLVGWGGLGIATEYNSAGTAIWDANIVGDGTYRTVRQEWTGTPTEKPTVVVSARTGSNATLKVSWNGSTETTGWRVLSGSNPRALSVLGSTTSKSGFETTVTVTGAGRYLAIQAMDGGTPISGGTSEVISGGGAYFEDIATTAVNGVGYQPIVGDFGGASGDDILWYSPSGQDYLHLSNGAGGFTSYPVTINGSYTPVVGDFVGDRTEEILFRRNGSGTAFMWRFDRDDRVFQSASIDIPSVVTQAIVMDNRAAYGGGRDEILYYAAGAAPDRVDRYSWNAGQPLTRATRGLSINGTYTPVTGDFDGNGQGDVLWYAPGAEPDSIWFTSGNSGGSTGYRTVPVSINGTYSARVGNFDGDPDRDEILFYAPGAAADSVWSFAANGSYRSTDVTNSATGAAYVLEGPTDSVMIRNGGAAPQIWSFTGGVSAVSPSGNTGKAVGYIPLIGAFIGAGDISSVFWYGPGSAAERMYISPNARGAALG</sequence>
<protein>
    <submittedName>
        <fullName evidence="2">Uncharacterized protein</fullName>
    </submittedName>
</protein>
<evidence type="ECO:0000313" key="3">
    <source>
        <dbReference type="Proteomes" id="UP000460221"/>
    </source>
</evidence>
<dbReference type="Pfam" id="PF14269">
    <property type="entry name" value="Arylsulfotran_2"/>
    <property type="match status" value="1"/>
</dbReference>
<dbReference type="InterPro" id="IPR053143">
    <property type="entry name" value="Arylsulfate_ST"/>
</dbReference>
<name>A0A7K1FMR0_9ACTN</name>
<reference evidence="2 3" key="1">
    <citation type="submission" date="2019-11" db="EMBL/GenBank/DDBJ databases">
        <authorList>
            <person name="Jiang L.-Q."/>
        </authorList>
    </citation>
    <scope>NUCLEOTIDE SEQUENCE [LARGE SCALE GENOMIC DNA]</scope>
    <source>
        <strain evidence="2 3">YIM 132087</strain>
    </source>
</reference>
<evidence type="ECO:0000313" key="2">
    <source>
        <dbReference type="EMBL" id="MTD15416.1"/>
    </source>
</evidence>
<dbReference type="InterPro" id="IPR039535">
    <property type="entry name" value="ASST-like"/>
</dbReference>
<dbReference type="InterPro" id="IPR028994">
    <property type="entry name" value="Integrin_alpha_N"/>
</dbReference>
<evidence type="ECO:0000256" key="1">
    <source>
        <dbReference type="SAM" id="MobiDB-lite"/>
    </source>
</evidence>
<dbReference type="PANTHER" id="PTHR35340:SF5">
    <property type="entry name" value="ASST-DOMAIN-CONTAINING PROTEIN"/>
    <property type="match status" value="1"/>
</dbReference>
<dbReference type="AlphaFoldDB" id="A0A7K1FMR0"/>
<dbReference type="PANTHER" id="PTHR35340">
    <property type="entry name" value="PQQ ENZYME REPEAT PROTEIN-RELATED"/>
    <property type="match status" value="1"/>
</dbReference>
<dbReference type="EMBL" id="WLYK01000006">
    <property type="protein sequence ID" value="MTD15416.1"/>
    <property type="molecule type" value="Genomic_DNA"/>
</dbReference>
<feature type="compositionally biased region" description="Basic residues" evidence="1">
    <location>
        <begin position="29"/>
        <end position="50"/>
    </location>
</feature>
<dbReference type="Proteomes" id="UP000460221">
    <property type="component" value="Unassembled WGS sequence"/>
</dbReference>
<gene>
    <name evidence="2" type="ORF">GIS00_15875</name>
</gene>